<reference evidence="1" key="1">
    <citation type="submission" date="2014-11" db="EMBL/GenBank/DDBJ databases">
        <authorList>
            <person name="Amaro Gonzalez C."/>
        </authorList>
    </citation>
    <scope>NUCLEOTIDE SEQUENCE</scope>
</reference>
<evidence type="ECO:0000313" key="1">
    <source>
        <dbReference type="EMBL" id="JAH09509.1"/>
    </source>
</evidence>
<dbReference type="EMBL" id="GBXM01099068">
    <property type="protein sequence ID" value="JAH09509.1"/>
    <property type="molecule type" value="Transcribed_RNA"/>
</dbReference>
<sequence length="26" mass="2860">MDSFLTAQILTSSHLRAASNVLCSFF</sequence>
<organism evidence="1">
    <name type="scientific">Anguilla anguilla</name>
    <name type="common">European freshwater eel</name>
    <name type="synonym">Muraena anguilla</name>
    <dbReference type="NCBI Taxonomy" id="7936"/>
    <lineage>
        <taxon>Eukaryota</taxon>
        <taxon>Metazoa</taxon>
        <taxon>Chordata</taxon>
        <taxon>Craniata</taxon>
        <taxon>Vertebrata</taxon>
        <taxon>Euteleostomi</taxon>
        <taxon>Actinopterygii</taxon>
        <taxon>Neopterygii</taxon>
        <taxon>Teleostei</taxon>
        <taxon>Anguilliformes</taxon>
        <taxon>Anguillidae</taxon>
        <taxon>Anguilla</taxon>
    </lineage>
</organism>
<accession>A0A0E9PYE0</accession>
<dbReference type="AlphaFoldDB" id="A0A0E9PYE0"/>
<protein>
    <submittedName>
        <fullName evidence="1">Uncharacterized protein</fullName>
    </submittedName>
</protein>
<proteinExistence type="predicted"/>
<reference evidence="1" key="2">
    <citation type="journal article" date="2015" name="Fish Shellfish Immunol.">
        <title>Early steps in the European eel (Anguilla anguilla)-Vibrio vulnificus interaction in the gills: Role of the RtxA13 toxin.</title>
        <authorList>
            <person name="Callol A."/>
            <person name="Pajuelo D."/>
            <person name="Ebbesson L."/>
            <person name="Teles M."/>
            <person name="MacKenzie S."/>
            <person name="Amaro C."/>
        </authorList>
    </citation>
    <scope>NUCLEOTIDE SEQUENCE</scope>
</reference>
<name>A0A0E9PYE0_ANGAN</name>